<dbReference type="RefSeq" id="WP_418892092.1">
    <property type="nucleotide sequence ID" value="NZ_JBEUWX010000003.1"/>
</dbReference>
<keyword evidence="3" id="KW-1185">Reference proteome</keyword>
<keyword evidence="1" id="KW-0732">Signal</keyword>
<protein>
    <submittedName>
        <fullName evidence="2">DUF4198 domain-containing protein</fullName>
    </submittedName>
</protein>
<dbReference type="Proteomes" id="UP001574673">
    <property type="component" value="Unassembled WGS sequence"/>
</dbReference>
<dbReference type="EMBL" id="JBEUWX010000003">
    <property type="protein sequence ID" value="MFA9951007.1"/>
    <property type="molecule type" value="Genomic_DNA"/>
</dbReference>
<evidence type="ECO:0000313" key="3">
    <source>
        <dbReference type="Proteomes" id="UP001574673"/>
    </source>
</evidence>
<sequence>MSQKFLASLSSALLLALSASAAHAHFQLVYTPEVNLDKPKNIPVKLIFWHPMENGHAMDMEQPEQFFYVFKGEKVDLSKALKPISFAGKDNRAKAFEAEVNIRRNGDYLFVLQPAPYYEKSEDTYIQQITKSYVNKGGIPSGWEKPVGLPVEIVPLNKPTNVLVGSTFSGQVLMEGKPAAGVEIEIEYLAAPPDVKANRPSSKKSASAKGGALVAITDANGVFTFGIPKEGFWGFAALGAGPQKEYKGKALSQDAVIWIRADKME</sequence>
<accession>A0ABV4UH98</accession>
<proteinExistence type="predicted"/>
<feature type="signal peptide" evidence="1">
    <location>
        <begin position="1"/>
        <end position="24"/>
    </location>
</feature>
<comment type="caution">
    <text evidence="2">The sequence shown here is derived from an EMBL/GenBank/DDBJ whole genome shotgun (WGS) entry which is preliminary data.</text>
</comment>
<gene>
    <name evidence="2" type="ORF">ABCS64_11840</name>
</gene>
<organism evidence="2 3">
    <name type="scientific">Dentiradicibacter hellwigii</name>
    <dbReference type="NCBI Taxonomy" id="3149053"/>
    <lineage>
        <taxon>Bacteria</taxon>
        <taxon>Pseudomonadati</taxon>
        <taxon>Pseudomonadota</taxon>
        <taxon>Betaproteobacteria</taxon>
        <taxon>Rhodocyclales</taxon>
        <taxon>Rhodocyclaceae</taxon>
        <taxon>Dentiradicibacter</taxon>
    </lineage>
</organism>
<name>A0ABV4UH98_9RHOO</name>
<reference evidence="3" key="1">
    <citation type="submission" date="2024-06" db="EMBL/GenBank/DDBJ databases">
        <title>Radixoralia hellwigii gen. nov., sp nov., isolated from a root canal in the human oral cavity.</title>
        <authorList>
            <person name="Bartsch S."/>
            <person name="Wittmer A."/>
            <person name="Schulz A.-K."/>
            <person name="Neumann-Schaal M."/>
            <person name="Wolf J."/>
            <person name="Gronow S."/>
            <person name="Tennert C."/>
            <person name="Haecker G."/>
            <person name="Cieplik F."/>
            <person name="Al-Ahmad A."/>
        </authorList>
    </citation>
    <scope>NUCLEOTIDE SEQUENCE [LARGE SCALE GENOMIC DNA]</scope>
    <source>
        <strain evidence="3">Wk13</strain>
    </source>
</reference>
<dbReference type="InterPro" id="IPR019613">
    <property type="entry name" value="DUF4198"/>
</dbReference>
<evidence type="ECO:0000313" key="2">
    <source>
        <dbReference type="EMBL" id="MFA9951007.1"/>
    </source>
</evidence>
<evidence type="ECO:0000256" key="1">
    <source>
        <dbReference type="SAM" id="SignalP"/>
    </source>
</evidence>
<dbReference type="Pfam" id="PF10670">
    <property type="entry name" value="DUF4198"/>
    <property type="match status" value="1"/>
</dbReference>
<feature type="chain" id="PRO_5047144506" evidence="1">
    <location>
        <begin position="25"/>
        <end position="265"/>
    </location>
</feature>